<evidence type="ECO:0000256" key="1">
    <source>
        <dbReference type="ARBA" id="ARBA00022801"/>
    </source>
</evidence>
<dbReference type="Pfam" id="PF07859">
    <property type="entry name" value="Abhydrolase_3"/>
    <property type="match status" value="1"/>
</dbReference>
<reference evidence="3 4" key="1">
    <citation type="journal article" date="2011" name="J. Bacteriol.">
        <title>Draft genome sequence of the polycyclic aromatic hydrocarbon-degrading, genetically engineered bioluminescent bioreporter Pseudomonas fluorescens HK44.</title>
        <authorList>
            <person name="Chauhan A."/>
            <person name="Layton A.C."/>
            <person name="Williams D.E."/>
            <person name="Smartt A.E."/>
            <person name="Ripp S."/>
            <person name="Karpinets T.V."/>
            <person name="Brown S.D."/>
            <person name="Sayler G.S."/>
        </authorList>
    </citation>
    <scope>NUCLEOTIDE SEQUENCE [LARGE SCALE GENOMIC DNA]</scope>
    <source>
        <strain evidence="3 4">HK44</strain>
    </source>
</reference>
<comment type="caution">
    <text evidence="3">The sequence shown here is derived from an EMBL/GenBank/DDBJ whole genome shotgun (WGS) entry which is preliminary data.</text>
</comment>
<evidence type="ECO:0000313" key="3">
    <source>
        <dbReference type="EMBL" id="EXF96062.1"/>
    </source>
</evidence>
<feature type="domain" description="Alpha/beta hydrolase fold-3" evidence="2">
    <location>
        <begin position="77"/>
        <end position="284"/>
    </location>
</feature>
<gene>
    <name evidence="3" type="ORF">HK44_022305</name>
</gene>
<name>A0A010TG01_PSEFL</name>
<evidence type="ECO:0000259" key="2">
    <source>
        <dbReference type="Pfam" id="PF07859"/>
    </source>
</evidence>
<dbReference type="PATRIC" id="fig|1042209.11.peg.998"/>
<protein>
    <submittedName>
        <fullName evidence="3">Esterase</fullName>
    </submittedName>
</protein>
<dbReference type="PANTHER" id="PTHR48081">
    <property type="entry name" value="AB HYDROLASE SUPERFAMILY PROTEIN C4A8.06C"/>
    <property type="match status" value="1"/>
</dbReference>
<keyword evidence="1" id="KW-0378">Hydrolase</keyword>
<dbReference type="EMBL" id="AFOY02000004">
    <property type="protein sequence ID" value="EXF96062.1"/>
    <property type="molecule type" value="Genomic_DNA"/>
</dbReference>
<organism evidence="3 4">
    <name type="scientific">Pseudomonas fluorescens HK44</name>
    <dbReference type="NCBI Taxonomy" id="1042209"/>
    <lineage>
        <taxon>Bacteria</taxon>
        <taxon>Pseudomonadati</taxon>
        <taxon>Pseudomonadota</taxon>
        <taxon>Gammaproteobacteria</taxon>
        <taxon>Pseudomonadales</taxon>
        <taxon>Pseudomonadaceae</taxon>
        <taxon>Pseudomonas</taxon>
    </lineage>
</organism>
<dbReference type="GO" id="GO:0016787">
    <property type="term" value="F:hydrolase activity"/>
    <property type="evidence" value="ECO:0007669"/>
    <property type="project" value="UniProtKB-KW"/>
</dbReference>
<dbReference type="Gene3D" id="3.40.50.1820">
    <property type="entry name" value="alpha/beta hydrolase"/>
    <property type="match status" value="1"/>
</dbReference>
<dbReference type="HOGENOM" id="CLU_012494_6_4_6"/>
<dbReference type="eggNOG" id="COG0657">
    <property type="taxonomic scope" value="Bacteria"/>
</dbReference>
<dbReference type="Proteomes" id="UP000022611">
    <property type="component" value="Unassembled WGS sequence"/>
</dbReference>
<proteinExistence type="predicted"/>
<dbReference type="InterPro" id="IPR029058">
    <property type="entry name" value="AB_hydrolase_fold"/>
</dbReference>
<dbReference type="OrthoDB" id="9806180at2"/>
<dbReference type="RefSeq" id="WP_019689399.1">
    <property type="nucleotide sequence ID" value="NZ_AFOY02000004.1"/>
</dbReference>
<accession>A0A010TG01</accession>
<dbReference type="PANTHER" id="PTHR48081:SF8">
    <property type="entry name" value="ALPHA_BETA HYDROLASE FOLD-3 DOMAIN-CONTAINING PROTEIN-RELATED"/>
    <property type="match status" value="1"/>
</dbReference>
<evidence type="ECO:0000313" key="4">
    <source>
        <dbReference type="Proteomes" id="UP000022611"/>
    </source>
</evidence>
<dbReference type="AlphaFoldDB" id="A0A010TG01"/>
<dbReference type="SUPFAM" id="SSF53474">
    <property type="entry name" value="alpha/beta-Hydrolases"/>
    <property type="match status" value="1"/>
</dbReference>
<dbReference type="InterPro" id="IPR013094">
    <property type="entry name" value="AB_hydrolase_3"/>
</dbReference>
<sequence>MALDAASQSLLGQLADQGIAPFHQMDMAQARDFMSGLRPAIGPGPDLYLVGETIIGSAGHEIRLRMLSPSAVPNGIIVYCHGGGWCLMGIEDYDSLGRFLAEETGCTVILVDYRLAPEHPYPAAIDDVWTALVWADENRFALGGSIHCPLLVMGDSAGGNLAAVVAQKAGLAGKPQLAQQVLVYPVVQPDTNGQSYLNPQNQGLLGKLSMEWFWDHYLTDVQARHTPQASPLLAADLSGLPPTLLITAEHDVLCDEGLAYALKLQAAGIEVQWRQFTGQMHGFFTLLNVLPESVGARRYITDGIKARLKRLKSITA</sequence>
<dbReference type="InterPro" id="IPR050300">
    <property type="entry name" value="GDXG_lipolytic_enzyme"/>
</dbReference>